<protein>
    <recommendedName>
        <fullName evidence="3">DUF4136 domain-containing protein</fullName>
    </recommendedName>
</protein>
<proteinExistence type="predicted"/>
<organism evidence="1 2">
    <name type="scientific">Psychroserpens burtonensis</name>
    <dbReference type="NCBI Taxonomy" id="49278"/>
    <lineage>
        <taxon>Bacteria</taxon>
        <taxon>Pseudomonadati</taxon>
        <taxon>Bacteroidota</taxon>
        <taxon>Flavobacteriia</taxon>
        <taxon>Flavobacteriales</taxon>
        <taxon>Flavobacteriaceae</taxon>
        <taxon>Psychroserpens</taxon>
    </lineage>
</organism>
<gene>
    <name evidence="1" type="ORF">ES692_08515</name>
</gene>
<reference evidence="1 2" key="1">
    <citation type="submission" date="2019-08" db="EMBL/GenBank/DDBJ databases">
        <title>Genome of Psychroserpens burtonensis ACAM 167.</title>
        <authorList>
            <person name="Bowman J.P."/>
        </authorList>
    </citation>
    <scope>NUCLEOTIDE SEQUENCE [LARGE SCALE GENOMIC DNA]</scope>
    <source>
        <strain evidence="1 2">ACAM 167</strain>
    </source>
</reference>
<evidence type="ECO:0000313" key="1">
    <source>
        <dbReference type="EMBL" id="TXE17600.1"/>
    </source>
</evidence>
<sequence length="190" mass="22394">MKKEILIIVCLLFLFFNCGSSNNNYSFNPGINKTDEFFNEGFESFDSILFYMKGYKEFESFYESLANEITKRTNNPDFVSKFIIDTDMNYPLGIESFEDIDTDFDKLNFDSNKFDSVCYVLLGKERSFRENIRDQSERKFYFTVYILLQELNTNKIIFKNKLYVTSKSNMSTQNSALGETIIKELQLKEL</sequence>
<dbReference type="AlphaFoldDB" id="A0A5C7B8L6"/>
<evidence type="ECO:0008006" key="3">
    <source>
        <dbReference type="Google" id="ProtNLM"/>
    </source>
</evidence>
<accession>A0A5C7B8L6</accession>
<name>A0A5C7B8L6_9FLAO</name>
<comment type="caution">
    <text evidence="1">The sequence shown here is derived from an EMBL/GenBank/DDBJ whole genome shotgun (WGS) entry which is preliminary data.</text>
</comment>
<keyword evidence="2" id="KW-1185">Reference proteome</keyword>
<evidence type="ECO:0000313" key="2">
    <source>
        <dbReference type="Proteomes" id="UP000321938"/>
    </source>
</evidence>
<dbReference type="EMBL" id="VOSB01000011">
    <property type="protein sequence ID" value="TXE17600.1"/>
    <property type="molecule type" value="Genomic_DNA"/>
</dbReference>
<dbReference type="RefSeq" id="WP_147231567.1">
    <property type="nucleotide sequence ID" value="NZ_VOSB01000011.1"/>
</dbReference>
<dbReference type="Proteomes" id="UP000321938">
    <property type="component" value="Unassembled WGS sequence"/>
</dbReference>
<dbReference type="STRING" id="1123037.GCA_000425305_01560"/>